<proteinExistence type="predicted"/>
<dbReference type="AlphaFoldDB" id="A0AAD9L332"/>
<reference evidence="1" key="1">
    <citation type="journal article" date="2023" name="Mol. Biol. Evol.">
        <title>Third-Generation Sequencing Reveals the Adaptive Role of the Epigenome in Three Deep-Sea Polychaetes.</title>
        <authorList>
            <person name="Perez M."/>
            <person name="Aroh O."/>
            <person name="Sun Y."/>
            <person name="Lan Y."/>
            <person name="Juniper S.K."/>
            <person name="Young C.R."/>
            <person name="Angers B."/>
            <person name="Qian P.Y."/>
        </authorList>
    </citation>
    <scope>NUCLEOTIDE SEQUENCE</scope>
    <source>
        <strain evidence="1">R07B-5</strain>
    </source>
</reference>
<organism evidence="1 2">
    <name type="scientific">Ridgeia piscesae</name>
    <name type="common">Tubeworm</name>
    <dbReference type="NCBI Taxonomy" id="27915"/>
    <lineage>
        <taxon>Eukaryota</taxon>
        <taxon>Metazoa</taxon>
        <taxon>Spiralia</taxon>
        <taxon>Lophotrochozoa</taxon>
        <taxon>Annelida</taxon>
        <taxon>Polychaeta</taxon>
        <taxon>Sedentaria</taxon>
        <taxon>Canalipalpata</taxon>
        <taxon>Sabellida</taxon>
        <taxon>Siboglinidae</taxon>
        <taxon>Ridgeia</taxon>
    </lineage>
</organism>
<dbReference type="Proteomes" id="UP001209878">
    <property type="component" value="Unassembled WGS sequence"/>
</dbReference>
<sequence length="59" mass="6816">MLFRISYFISDQCLKSSVAKHKCFKVTSTCASGNCVSNLCKIYLLDKLFVRFLWKAFVL</sequence>
<protein>
    <submittedName>
        <fullName evidence="1">Uncharacterized protein</fullName>
    </submittedName>
</protein>
<dbReference type="EMBL" id="JAODUO010000393">
    <property type="protein sequence ID" value="KAK2181528.1"/>
    <property type="molecule type" value="Genomic_DNA"/>
</dbReference>
<evidence type="ECO:0000313" key="1">
    <source>
        <dbReference type="EMBL" id="KAK2181528.1"/>
    </source>
</evidence>
<gene>
    <name evidence="1" type="ORF">NP493_395g03030</name>
</gene>
<evidence type="ECO:0000313" key="2">
    <source>
        <dbReference type="Proteomes" id="UP001209878"/>
    </source>
</evidence>
<comment type="caution">
    <text evidence="1">The sequence shown here is derived from an EMBL/GenBank/DDBJ whole genome shotgun (WGS) entry which is preliminary data.</text>
</comment>
<keyword evidence="2" id="KW-1185">Reference proteome</keyword>
<accession>A0AAD9L332</accession>
<name>A0AAD9L332_RIDPI</name>